<feature type="transmembrane region" description="Helical" evidence="5">
    <location>
        <begin position="367"/>
        <end position="388"/>
    </location>
</feature>
<keyword evidence="7" id="KW-1185">Reference proteome</keyword>
<dbReference type="PANTHER" id="PTHR43427">
    <property type="entry name" value="CHLORIDE CHANNEL PROTEIN CLC-E"/>
    <property type="match status" value="1"/>
</dbReference>
<accession>A0ABV3VV54</accession>
<feature type="transmembrane region" description="Helical" evidence="5">
    <location>
        <begin position="341"/>
        <end position="361"/>
    </location>
</feature>
<dbReference type="PANTHER" id="PTHR43427:SF12">
    <property type="entry name" value="CHLORIDE TRANSPORTER"/>
    <property type="match status" value="1"/>
</dbReference>
<comment type="subcellular location">
    <subcellularLocation>
        <location evidence="1">Membrane</location>
        <topology evidence="1">Multi-pass membrane protein</topology>
    </subcellularLocation>
</comment>
<dbReference type="Gene3D" id="1.10.3080.10">
    <property type="entry name" value="Clc chloride channel"/>
    <property type="match status" value="1"/>
</dbReference>
<dbReference type="EMBL" id="JBFRHK010000003">
    <property type="protein sequence ID" value="MEX3744795.1"/>
    <property type="molecule type" value="Genomic_DNA"/>
</dbReference>
<name>A0ABV3VV54_9BACI</name>
<dbReference type="RefSeq" id="WP_368635729.1">
    <property type="nucleotide sequence ID" value="NZ_JBFRHK010000003.1"/>
</dbReference>
<protein>
    <submittedName>
        <fullName evidence="6">Chloride channel protein</fullName>
    </submittedName>
</protein>
<feature type="transmembrane region" description="Helical" evidence="5">
    <location>
        <begin position="240"/>
        <end position="257"/>
    </location>
</feature>
<evidence type="ECO:0000256" key="1">
    <source>
        <dbReference type="ARBA" id="ARBA00004141"/>
    </source>
</evidence>
<evidence type="ECO:0000256" key="2">
    <source>
        <dbReference type="ARBA" id="ARBA00022692"/>
    </source>
</evidence>
<feature type="transmembrane region" description="Helical" evidence="5">
    <location>
        <begin position="118"/>
        <end position="147"/>
    </location>
</feature>
<feature type="transmembrane region" description="Helical" evidence="5">
    <location>
        <begin position="310"/>
        <end position="329"/>
    </location>
</feature>
<comment type="caution">
    <text evidence="6">The sequence shown here is derived from an EMBL/GenBank/DDBJ whole genome shotgun (WGS) entry which is preliminary data.</text>
</comment>
<dbReference type="SUPFAM" id="SSF81340">
    <property type="entry name" value="Clc chloride channel"/>
    <property type="match status" value="2"/>
</dbReference>
<keyword evidence="3 5" id="KW-1133">Transmembrane helix</keyword>
<evidence type="ECO:0000256" key="3">
    <source>
        <dbReference type="ARBA" id="ARBA00022989"/>
    </source>
</evidence>
<keyword evidence="2 5" id="KW-0812">Transmembrane</keyword>
<dbReference type="InterPro" id="IPR014743">
    <property type="entry name" value="Cl-channel_core"/>
</dbReference>
<feature type="transmembrane region" description="Helical" evidence="5">
    <location>
        <begin position="277"/>
        <end position="298"/>
    </location>
</feature>
<evidence type="ECO:0000256" key="4">
    <source>
        <dbReference type="ARBA" id="ARBA00023136"/>
    </source>
</evidence>
<dbReference type="Proteomes" id="UP001558534">
    <property type="component" value="Unassembled WGS sequence"/>
</dbReference>
<sequence>MQQVNLNICIKVVNFVLNEKYFKIIGLLVYGLILSGIIGFISSVFLIIVNGLADFLWTDVSNTLKIPAIYTLLLCVFGGVLVGVSKYKWGGLPQTANEAIVELKTTQRMNYSNVGLNFLIAFLILIFGASVGPAAAILSSVIALSVWQADKMRYFYFSYNEWKKESWLIRLKKFALPHHYLIPYNPDQAPKEKKLLLLKKFLYILFIINGIVTFMFFIKISDQPPFVTKLGETNWGLDELYLFIPFVLFGILFSKLYELMERAMNKIFSKINNKIILSAVIGGIGIGLMSLIAPKLLFSGQLSMQALPSLVPTLSMATLILASVLKLIFMEFCFKSGWVGGNVLPVIFASILQGYAIATFFPQLDMLFIVAVIGGSASIAILKTPLLVGISLMLFFPKELAPVILIIVFIFIWLSKMSKKNPQKATA</sequence>
<proteinExistence type="predicted"/>
<dbReference type="Pfam" id="PF00654">
    <property type="entry name" value="Voltage_CLC"/>
    <property type="match status" value="1"/>
</dbReference>
<feature type="transmembrane region" description="Helical" evidence="5">
    <location>
        <begin position="24"/>
        <end position="52"/>
    </location>
</feature>
<gene>
    <name evidence="6" type="ORF">AB1300_06555</name>
</gene>
<feature type="transmembrane region" description="Helical" evidence="5">
    <location>
        <begin position="400"/>
        <end position="418"/>
    </location>
</feature>
<dbReference type="InterPro" id="IPR001807">
    <property type="entry name" value="ClC"/>
</dbReference>
<evidence type="ECO:0000313" key="6">
    <source>
        <dbReference type="EMBL" id="MEX3744795.1"/>
    </source>
</evidence>
<keyword evidence="4 5" id="KW-0472">Membrane</keyword>
<feature type="transmembrane region" description="Helical" evidence="5">
    <location>
        <begin position="64"/>
        <end position="84"/>
    </location>
</feature>
<organism evidence="6 7">
    <name type="scientific">Lysinibacillus xylanilyticus</name>
    <dbReference type="NCBI Taxonomy" id="582475"/>
    <lineage>
        <taxon>Bacteria</taxon>
        <taxon>Bacillati</taxon>
        <taxon>Bacillota</taxon>
        <taxon>Bacilli</taxon>
        <taxon>Bacillales</taxon>
        <taxon>Bacillaceae</taxon>
        <taxon>Lysinibacillus</taxon>
    </lineage>
</organism>
<dbReference type="InterPro" id="IPR050368">
    <property type="entry name" value="ClC-type_chloride_channel"/>
</dbReference>
<reference evidence="6 7" key="1">
    <citation type="submission" date="2024-07" db="EMBL/GenBank/DDBJ databases">
        <title>Characterization of a bacterium isolated from hydrolysated instant sea cucumber by whole-genome sequencing and metabolomics.</title>
        <authorList>
            <person name="Luo X."/>
            <person name="Zhang Z."/>
            <person name="Zheng Z."/>
            <person name="Zhang W."/>
            <person name="Ming T."/>
            <person name="Jiao L."/>
            <person name="Su X."/>
            <person name="Kong F."/>
            <person name="Xu J."/>
        </authorList>
    </citation>
    <scope>NUCLEOTIDE SEQUENCE [LARGE SCALE GENOMIC DNA]</scope>
    <source>
        <strain evidence="6 7">XL-2024</strain>
    </source>
</reference>
<evidence type="ECO:0000313" key="7">
    <source>
        <dbReference type="Proteomes" id="UP001558534"/>
    </source>
</evidence>
<evidence type="ECO:0000256" key="5">
    <source>
        <dbReference type="SAM" id="Phobius"/>
    </source>
</evidence>
<feature type="transmembrane region" description="Helical" evidence="5">
    <location>
        <begin position="201"/>
        <end position="220"/>
    </location>
</feature>